<protein>
    <recommendedName>
        <fullName evidence="3">Serine hydrolase domain-containing protein</fullName>
    </recommendedName>
</protein>
<dbReference type="Gene3D" id="3.40.50.1820">
    <property type="entry name" value="alpha/beta hydrolase"/>
    <property type="match status" value="1"/>
</dbReference>
<feature type="domain" description="Serine hydrolase" evidence="3">
    <location>
        <begin position="2"/>
        <end position="213"/>
    </location>
</feature>
<dbReference type="InterPro" id="IPR050593">
    <property type="entry name" value="LovG"/>
</dbReference>
<evidence type="ECO:0000313" key="4">
    <source>
        <dbReference type="EMBL" id="TQB72813.1"/>
    </source>
</evidence>
<dbReference type="STRING" id="5098.A0A507QWI1"/>
<evidence type="ECO:0000259" key="3">
    <source>
        <dbReference type="Pfam" id="PF03959"/>
    </source>
</evidence>
<evidence type="ECO:0000313" key="5">
    <source>
        <dbReference type="Proteomes" id="UP000319663"/>
    </source>
</evidence>
<reference evidence="4 5" key="1">
    <citation type="submission" date="2019-06" db="EMBL/GenBank/DDBJ databases">
        <title>Wine fermentation using esterase from Monascus purpureus.</title>
        <authorList>
            <person name="Geng C."/>
            <person name="Zhang Y."/>
        </authorList>
    </citation>
    <scope>NUCLEOTIDE SEQUENCE [LARGE SCALE GENOMIC DNA]</scope>
    <source>
        <strain evidence="4">HQ1</strain>
    </source>
</reference>
<dbReference type="PANTHER" id="PTHR48070:SF4">
    <property type="entry name" value="ESTERASE ALNB"/>
    <property type="match status" value="1"/>
</dbReference>
<dbReference type="AlphaFoldDB" id="A0A507QWI1"/>
<dbReference type="PANTHER" id="PTHR48070">
    <property type="entry name" value="ESTERASE OVCA2"/>
    <property type="match status" value="1"/>
</dbReference>
<dbReference type="SUPFAM" id="SSF53474">
    <property type="entry name" value="alpha/beta-Hydrolases"/>
    <property type="match status" value="1"/>
</dbReference>
<proteinExistence type="predicted"/>
<accession>A0A507QWI1</accession>
<dbReference type="GO" id="GO:0016787">
    <property type="term" value="F:hydrolase activity"/>
    <property type="evidence" value="ECO:0007669"/>
    <property type="project" value="UniProtKB-KW"/>
</dbReference>
<comment type="caution">
    <text evidence="4">The sequence shown here is derived from an EMBL/GenBank/DDBJ whole genome shotgun (WGS) entry which is preliminary data.</text>
</comment>
<dbReference type="InterPro" id="IPR029058">
    <property type="entry name" value="AB_hydrolase_fold"/>
</dbReference>
<name>A0A507QWI1_MONPU</name>
<gene>
    <name evidence="4" type="ORF">MPDQ_006456</name>
</gene>
<keyword evidence="5" id="KW-1185">Reference proteome</keyword>
<feature type="region of interest" description="Disordered" evidence="2">
    <location>
        <begin position="38"/>
        <end position="58"/>
    </location>
</feature>
<dbReference type="GO" id="GO:0005634">
    <property type="term" value="C:nucleus"/>
    <property type="evidence" value="ECO:0007669"/>
    <property type="project" value="TreeGrafter"/>
</dbReference>
<evidence type="ECO:0000256" key="2">
    <source>
        <dbReference type="SAM" id="MobiDB-lite"/>
    </source>
</evidence>
<evidence type="ECO:0000256" key="1">
    <source>
        <dbReference type="ARBA" id="ARBA00022801"/>
    </source>
</evidence>
<organism evidence="4 5">
    <name type="scientific">Monascus purpureus</name>
    <name type="common">Red mold</name>
    <name type="synonym">Monascus anka</name>
    <dbReference type="NCBI Taxonomy" id="5098"/>
    <lineage>
        <taxon>Eukaryota</taxon>
        <taxon>Fungi</taxon>
        <taxon>Dikarya</taxon>
        <taxon>Ascomycota</taxon>
        <taxon>Pezizomycotina</taxon>
        <taxon>Eurotiomycetes</taxon>
        <taxon>Eurotiomycetidae</taxon>
        <taxon>Eurotiales</taxon>
        <taxon>Aspergillaceae</taxon>
        <taxon>Monascus</taxon>
    </lineage>
</organism>
<keyword evidence="1" id="KW-0378">Hydrolase</keyword>
<dbReference type="EMBL" id="VIFY01000056">
    <property type="protein sequence ID" value="TQB72813.1"/>
    <property type="molecule type" value="Genomic_DNA"/>
</dbReference>
<dbReference type="Proteomes" id="UP000319663">
    <property type="component" value="Unassembled WGS sequence"/>
</dbReference>
<dbReference type="GO" id="GO:0019748">
    <property type="term" value="P:secondary metabolic process"/>
    <property type="evidence" value="ECO:0007669"/>
    <property type="project" value="TreeGrafter"/>
</dbReference>
<sequence length="230" mass="25588">MGTNSQIFEAQTALLRASINAELNTECDFVFVDGEIETEPRNGNRRPNPPPSCFPHPPPSRAGVEKYYDGPFLSFYDWESAASVREAYQLVYELIDEQGPFDGVMGFSQGGSLASSFLFHHMATCPSQPVEQLFRFAIVICSGNPFDARGPSTRRYHPDEDLARIPIPTANIVGRKDDEYSRQLLLHRLCDARRATIYDHGGGHEIPRHAAAVRGMSEAITRAIGQAYLL</sequence>
<feature type="compositionally biased region" description="Pro residues" evidence="2">
    <location>
        <begin position="47"/>
        <end position="58"/>
    </location>
</feature>
<dbReference type="Pfam" id="PF03959">
    <property type="entry name" value="FSH1"/>
    <property type="match status" value="1"/>
</dbReference>
<dbReference type="GO" id="GO:0005737">
    <property type="term" value="C:cytoplasm"/>
    <property type="evidence" value="ECO:0007669"/>
    <property type="project" value="TreeGrafter"/>
</dbReference>
<dbReference type="InterPro" id="IPR005645">
    <property type="entry name" value="FSH-like_dom"/>
</dbReference>